<evidence type="ECO:0000313" key="1">
    <source>
        <dbReference type="EMBL" id="PHX55102.1"/>
    </source>
</evidence>
<dbReference type="OrthoDB" id="7060211at2"/>
<proteinExistence type="predicted"/>
<evidence type="ECO:0000313" key="2">
    <source>
        <dbReference type="Proteomes" id="UP000226442"/>
    </source>
</evidence>
<dbReference type="EMBL" id="NXIB02000065">
    <property type="protein sequence ID" value="PHX55102.1"/>
    <property type="molecule type" value="Genomic_DNA"/>
</dbReference>
<reference evidence="1" key="1">
    <citation type="submission" date="2017-10" db="EMBL/GenBank/DDBJ databases">
        <title>Draft genome sequence of the planktic cyanobacteria Tychonema bourrellyi isolated from alpine lentic freshwater.</title>
        <authorList>
            <person name="Tett A."/>
            <person name="Armanini F."/>
            <person name="Asnicar F."/>
            <person name="Boscaini A."/>
            <person name="Pasolli E."/>
            <person name="Zolfo M."/>
            <person name="Donati C."/>
            <person name="Salmaso N."/>
            <person name="Segata N."/>
        </authorList>
    </citation>
    <scope>NUCLEOTIDE SEQUENCE</scope>
    <source>
        <strain evidence="1">FEM_GT703</strain>
    </source>
</reference>
<sequence length="229" mass="26930">MNLYFLVEGTQSERKVYPAWLAHLLPELQRVQSCDDVNEKNYYLISGEGYPSLIYDFIPRAIAEINSNGKYSYFVVCLDAEENTVAELTTEIDNFLDEQKLKLNNAELMLIFQNRCLESWLLGNRKIYSRNPQDKPLLDYTKYYDVSVNCPENMGKYQEFNTHAQFHGAYLRSLFEAKNITYSKKRPGDVLKPFYLEQLLARIQVQPEQLTTFRQFIDFCNKIQPKLQN</sequence>
<dbReference type="AlphaFoldDB" id="A0A2G4F011"/>
<comment type="caution">
    <text evidence="1">The sequence shown here is derived from an EMBL/GenBank/DDBJ whole genome shotgun (WGS) entry which is preliminary data.</text>
</comment>
<evidence type="ECO:0008006" key="3">
    <source>
        <dbReference type="Google" id="ProtNLM"/>
    </source>
</evidence>
<accession>A0A2G4F011</accession>
<protein>
    <recommendedName>
        <fullName evidence="3">DUF4276 domain-containing protein</fullName>
    </recommendedName>
</protein>
<keyword evidence="2" id="KW-1185">Reference proteome</keyword>
<gene>
    <name evidence="1" type="ORF">CP500_012570</name>
</gene>
<dbReference type="RefSeq" id="WP_096828912.1">
    <property type="nucleotide sequence ID" value="NZ_NXIB02000065.1"/>
</dbReference>
<dbReference type="Proteomes" id="UP000226442">
    <property type="component" value="Unassembled WGS sequence"/>
</dbReference>
<organism evidence="1 2">
    <name type="scientific">Tychonema bourrellyi FEM_GT703</name>
    <dbReference type="NCBI Taxonomy" id="2040638"/>
    <lineage>
        <taxon>Bacteria</taxon>
        <taxon>Bacillati</taxon>
        <taxon>Cyanobacteriota</taxon>
        <taxon>Cyanophyceae</taxon>
        <taxon>Oscillatoriophycideae</taxon>
        <taxon>Oscillatoriales</taxon>
        <taxon>Microcoleaceae</taxon>
        <taxon>Tychonema</taxon>
    </lineage>
</organism>
<name>A0A2G4F011_9CYAN</name>